<comment type="caution">
    <text evidence="2">The sequence shown here is derived from an EMBL/GenBank/DDBJ whole genome shotgun (WGS) entry which is preliminary data.</text>
</comment>
<sequence>MGLVTQETNKDVWAYINSIENISKREDAKTLVNMMQEITKCEPKIWGDHFIIGFDKYSYKRKGGKEEFEWFRTGFAPRKTKLTLYLTMDIAQEQDLLDALGKCKHGRGCLYINKLADVDLIVLRKLIEKCYNPSKE</sequence>
<evidence type="ECO:0000313" key="2">
    <source>
        <dbReference type="EMBL" id="MDT7832373.1"/>
    </source>
</evidence>
<dbReference type="RefSeq" id="WP_349241633.1">
    <property type="nucleotide sequence ID" value="NZ_JAVTTO010000003.1"/>
</dbReference>
<evidence type="ECO:0000259" key="1">
    <source>
        <dbReference type="Pfam" id="PF08818"/>
    </source>
</evidence>
<feature type="domain" description="YdhG-like" evidence="1">
    <location>
        <begin position="24"/>
        <end position="129"/>
    </location>
</feature>
<dbReference type="EMBL" id="JAVTTO010000003">
    <property type="protein sequence ID" value="MDT7832373.1"/>
    <property type="molecule type" value="Genomic_DNA"/>
</dbReference>
<dbReference type="InterPro" id="IPR014922">
    <property type="entry name" value="YdhG-like"/>
</dbReference>
<reference evidence="2 3" key="1">
    <citation type="submission" date="2023-09" db="EMBL/GenBank/DDBJ databases">
        <title>Novel taxa isolated from Blanes Bay.</title>
        <authorList>
            <person name="Rey-Velasco X."/>
            <person name="Lucena T."/>
        </authorList>
    </citation>
    <scope>NUCLEOTIDE SEQUENCE [LARGE SCALE GENOMIC DNA]</scope>
    <source>
        <strain evidence="2 3">S356</strain>
    </source>
</reference>
<organism evidence="2 3">
    <name type="scientific">Asprobacillus argus</name>
    <dbReference type="NCBI Taxonomy" id="3076534"/>
    <lineage>
        <taxon>Bacteria</taxon>
        <taxon>Pseudomonadati</taxon>
        <taxon>Bacteroidota</taxon>
        <taxon>Flavobacteriia</taxon>
        <taxon>Flavobacteriales</taxon>
        <taxon>Flavobacteriaceae</taxon>
        <taxon>Asprobacillus</taxon>
    </lineage>
</organism>
<gene>
    <name evidence="2" type="ORF">RQM59_08275</name>
</gene>
<name>A0ABU3LGV6_9FLAO</name>
<proteinExistence type="predicted"/>
<evidence type="ECO:0000313" key="3">
    <source>
        <dbReference type="Proteomes" id="UP001257277"/>
    </source>
</evidence>
<protein>
    <submittedName>
        <fullName evidence="2">DUF1801 domain-containing protein</fullName>
    </submittedName>
</protein>
<keyword evidence="3" id="KW-1185">Reference proteome</keyword>
<accession>A0ABU3LGV6</accession>
<dbReference type="Pfam" id="PF08818">
    <property type="entry name" value="DUF1801"/>
    <property type="match status" value="1"/>
</dbReference>
<dbReference type="Proteomes" id="UP001257277">
    <property type="component" value="Unassembled WGS sequence"/>
</dbReference>